<dbReference type="EMBL" id="LAZP02000104">
    <property type="protein sequence ID" value="PFH60858.1"/>
    <property type="molecule type" value="Genomic_DNA"/>
</dbReference>
<sequence length="858" mass="98021">MRNKSYLLRPLLPTARIASTPTEFINTVSRRRLGCLKAASRSSSATVTVTIFWRRSSCALSHVRNQIEIRREPVRYGHRRSWVQYPKWSAGGGRLRSAPMLYTTISTIRSGSALCLYQSARRLFHGADSGAESQPDNFKDWERLLSTQRRESGDDGGWAVFEAMRQRGFPGLIDLSEADAFRDEIVAVALSSTERTAKLIQMAHQLYIDSGYLWPDLYLKIMYTTLERARLREAARWHFQLAQPFCPGTEVLGSLISSFACDPSPQMQNGLRSLYIVSGKRGLYDVIISSLFSAGQSELARRWRRKLILFNDFPQTVKSRPFLNFLISYFPTIELTKEELSFAGLDNSPPRRRDAEVNQLFTVPQDASTGQSSDSMVAKWLASSWTSVEFAVNFVHQLGLRTVGPRSLQSLALREPDARGVASRLAQLDRLGIRIAPTAYCKVLIFFAEQRLDDLLADLLTCDVHPDEFDNAELRHKLLSTYTRSDDEARTGKWTARRRTRRVVAQDKAMRLLERVFDPITQHPLEWQGGSVSTSRFMLDNAIALTRRIANHDVAIPIRYWKILLFNLGRLSRLEELGQLCLEVVGKYLPTSGTLVPVHRDDWPRPAADQGTTMETSRHLPTATKLDKARTDRTVARNAKERERNHPSEVGRQQGGYENRPDRTSSQDFLARFFADKSLSKGLRSAGRHTTRGQDDEKRYIPTDYPFTRRNHPLQKLFDTHFRRSVVRWGFDQTLANPPSKSSLLGVGSDGIRKYDIACGVRLLALLRDQGVLVETEMMRATVMTRIAVGQLPGRRRNRSRDDSEFDLRLVKTLVDEAWGSKLLPNPIQMRDEIDRMRPELEQRYSVLLRTAMRRRDR</sequence>
<evidence type="ECO:0008006" key="4">
    <source>
        <dbReference type="Google" id="ProtNLM"/>
    </source>
</evidence>
<feature type="compositionally biased region" description="Basic and acidic residues" evidence="1">
    <location>
        <begin position="692"/>
        <end position="701"/>
    </location>
</feature>
<comment type="caution">
    <text evidence="2">The sequence shown here is derived from an EMBL/GenBank/DDBJ whole genome shotgun (WGS) entry which is preliminary data.</text>
</comment>
<feature type="region of interest" description="Disordered" evidence="1">
    <location>
        <begin position="600"/>
        <end position="664"/>
    </location>
</feature>
<reference evidence="2 3" key="1">
    <citation type="journal article" date="2015" name="BMC Genomics">
        <title>Gene expression during zombie ant biting behavior reflects the complexity underlying fungal parasitic behavioral manipulation.</title>
        <authorList>
            <person name="de Bekker C."/>
            <person name="Ohm R.A."/>
            <person name="Loreto R.G."/>
            <person name="Sebastian A."/>
            <person name="Albert I."/>
            <person name="Merrow M."/>
            <person name="Brachmann A."/>
            <person name="Hughes D.P."/>
        </authorList>
    </citation>
    <scope>NUCLEOTIDE SEQUENCE [LARGE SCALE GENOMIC DNA]</scope>
    <source>
        <strain evidence="2 3">SC16a</strain>
    </source>
</reference>
<dbReference type="AlphaFoldDB" id="A0A2A9PHN4"/>
<evidence type="ECO:0000313" key="2">
    <source>
        <dbReference type="EMBL" id="PFH60858.1"/>
    </source>
</evidence>
<gene>
    <name evidence="2" type="ORF">XA68_10215</name>
</gene>
<accession>A0A2A9PHN4</accession>
<evidence type="ECO:0000313" key="3">
    <source>
        <dbReference type="Proteomes" id="UP000037136"/>
    </source>
</evidence>
<dbReference type="Proteomes" id="UP000037136">
    <property type="component" value="Unassembled WGS sequence"/>
</dbReference>
<feature type="compositionally biased region" description="Basic and acidic residues" evidence="1">
    <location>
        <begin position="625"/>
        <end position="649"/>
    </location>
</feature>
<reference evidence="2 3" key="2">
    <citation type="journal article" date="2017" name="Sci. Rep.">
        <title>Ant-infecting Ophiocordyceps genomes reveal a high diversity of potential behavioral manipulation genes and a possible major role for enterotoxins.</title>
        <authorList>
            <person name="de Bekker C."/>
            <person name="Ohm R.A."/>
            <person name="Evans H.C."/>
            <person name="Brachmann A."/>
            <person name="Hughes D.P."/>
        </authorList>
    </citation>
    <scope>NUCLEOTIDE SEQUENCE [LARGE SCALE GENOMIC DNA]</scope>
    <source>
        <strain evidence="2 3">SC16a</strain>
    </source>
</reference>
<keyword evidence="3" id="KW-1185">Reference proteome</keyword>
<protein>
    <recommendedName>
        <fullName evidence="4">Pentatricopeptide repeat domain-containing protein</fullName>
    </recommendedName>
</protein>
<evidence type="ECO:0000256" key="1">
    <source>
        <dbReference type="SAM" id="MobiDB-lite"/>
    </source>
</evidence>
<proteinExistence type="predicted"/>
<dbReference type="STRING" id="268505.A0A2A9PHN4"/>
<dbReference type="OrthoDB" id="5366531at2759"/>
<feature type="region of interest" description="Disordered" evidence="1">
    <location>
        <begin position="683"/>
        <end position="706"/>
    </location>
</feature>
<name>A0A2A9PHN4_OPHUN</name>
<organism evidence="2 3">
    <name type="scientific">Ophiocordyceps unilateralis</name>
    <name type="common">Zombie-ant fungus</name>
    <name type="synonym">Torrubia unilateralis</name>
    <dbReference type="NCBI Taxonomy" id="268505"/>
    <lineage>
        <taxon>Eukaryota</taxon>
        <taxon>Fungi</taxon>
        <taxon>Dikarya</taxon>
        <taxon>Ascomycota</taxon>
        <taxon>Pezizomycotina</taxon>
        <taxon>Sordariomycetes</taxon>
        <taxon>Hypocreomycetidae</taxon>
        <taxon>Hypocreales</taxon>
        <taxon>Ophiocordycipitaceae</taxon>
        <taxon>Ophiocordyceps</taxon>
    </lineage>
</organism>